<proteinExistence type="predicted"/>
<dbReference type="AlphaFoldDB" id="A0A5A7N648"/>
<dbReference type="Proteomes" id="UP000324996">
    <property type="component" value="Unassembled WGS sequence"/>
</dbReference>
<organism evidence="1 2">
    <name type="scientific">Iodidimonas nitroreducens</name>
    <dbReference type="NCBI Taxonomy" id="1236968"/>
    <lineage>
        <taxon>Bacteria</taxon>
        <taxon>Pseudomonadati</taxon>
        <taxon>Pseudomonadota</taxon>
        <taxon>Alphaproteobacteria</taxon>
        <taxon>Iodidimonadales</taxon>
        <taxon>Iodidimonadaceae</taxon>
        <taxon>Iodidimonas</taxon>
    </lineage>
</organism>
<reference evidence="1 2" key="1">
    <citation type="submission" date="2019-09" db="EMBL/GenBank/DDBJ databases">
        <title>NBRP : Genome information of microbial organism related human and environment.</title>
        <authorList>
            <person name="Hattori M."/>
            <person name="Oshima K."/>
            <person name="Inaba H."/>
            <person name="Suda W."/>
            <person name="Sakamoto M."/>
            <person name="Iino T."/>
            <person name="Kitahara M."/>
            <person name="Oshida Y."/>
            <person name="Iida T."/>
            <person name="Kudo T."/>
            <person name="Itoh T."/>
            <person name="Ohkuma M."/>
        </authorList>
    </citation>
    <scope>NUCLEOTIDE SEQUENCE [LARGE SCALE GENOMIC DNA]</scope>
    <source>
        <strain evidence="1 2">Q-1</strain>
    </source>
</reference>
<sequence>MPAAMPAQNAAKVWIFRSRLDSFGRTASLGPDRSAFLAPVLQAGVFHSKALILKLNPANNPDQAAPEQ</sequence>
<accession>A0A5A7N648</accession>
<protein>
    <submittedName>
        <fullName evidence="1">Uncharacterized protein</fullName>
    </submittedName>
</protein>
<evidence type="ECO:0000313" key="1">
    <source>
        <dbReference type="EMBL" id="GER03792.1"/>
    </source>
</evidence>
<gene>
    <name evidence="1" type="ORF">JCM17846_14740</name>
</gene>
<comment type="caution">
    <text evidence="1">The sequence shown here is derived from an EMBL/GenBank/DDBJ whole genome shotgun (WGS) entry which is preliminary data.</text>
</comment>
<dbReference type="EMBL" id="BKCN01000006">
    <property type="protein sequence ID" value="GER03792.1"/>
    <property type="molecule type" value="Genomic_DNA"/>
</dbReference>
<name>A0A5A7N648_9PROT</name>
<evidence type="ECO:0000313" key="2">
    <source>
        <dbReference type="Proteomes" id="UP000324996"/>
    </source>
</evidence>
<keyword evidence="2" id="KW-1185">Reference proteome</keyword>